<evidence type="ECO:0000313" key="8">
    <source>
        <dbReference type="EMBL" id="NMH26536.1"/>
    </source>
</evidence>
<dbReference type="PANTHER" id="PTHR30349:SF41">
    <property type="entry name" value="INTEGRASE_RECOMBINASE PROTEIN MJ0367-RELATED"/>
    <property type="match status" value="1"/>
</dbReference>
<evidence type="ECO:0000256" key="4">
    <source>
        <dbReference type="ARBA" id="ARBA00023172"/>
    </source>
</evidence>
<protein>
    <submittedName>
        <fullName evidence="8">Tyrosine-type recombinase/integrase</fullName>
    </submittedName>
</protein>
<dbReference type="Proteomes" id="UP000712080">
    <property type="component" value="Unassembled WGS sequence"/>
</dbReference>
<dbReference type="PROSITE" id="PS51900">
    <property type="entry name" value="CB"/>
    <property type="match status" value="1"/>
</dbReference>
<name>A0A972FIF2_9FLAO</name>
<keyword evidence="2" id="KW-0229">DNA integration</keyword>
<dbReference type="Gene3D" id="1.10.443.10">
    <property type="entry name" value="Intergrase catalytic core"/>
    <property type="match status" value="1"/>
</dbReference>
<dbReference type="InterPro" id="IPR002104">
    <property type="entry name" value="Integrase_catalytic"/>
</dbReference>
<proteinExistence type="inferred from homology"/>
<dbReference type="PANTHER" id="PTHR30349">
    <property type="entry name" value="PHAGE INTEGRASE-RELATED"/>
    <property type="match status" value="1"/>
</dbReference>
<dbReference type="PROSITE" id="PS51898">
    <property type="entry name" value="TYR_RECOMBINASE"/>
    <property type="match status" value="1"/>
</dbReference>
<dbReference type="InterPro" id="IPR011010">
    <property type="entry name" value="DNA_brk_join_enz"/>
</dbReference>
<dbReference type="SUPFAM" id="SSF56349">
    <property type="entry name" value="DNA breaking-rejoining enzymes"/>
    <property type="match status" value="1"/>
</dbReference>
<dbReference type="Gene3D" id="1.10.150.130">
    <property type="match status" value="1"/>
</dbReference>
<dbReference type="AlphaFoldDB" id="A0A972FIF2"/>
<feature type="domain" description="Core-binding (CB)" evidence="7">
    <location>
        <begin position="1"/>
        <end position="77"/>
    </location>
</feature>
<gene>
    <name evidence="8" type="ORF">G6047_00695</name>
</gene>
<evidence type="ECO:0000256" key="1">
    <source>
        <dbReference type="ARBA" id="ARBA00008857"/>
    </source>
</evidence>
<dbReference type="InterPro" id="IPR013762">
    <property type="entry name" value="Integrase-like_cat_sf"/>
</dbReference>
<dbReference type="CDD" id="cd00397">
    <property type="entry name" value="DNA_BRE_C"/>
    <property type="match status" value="1"/>
</dbReference>
<dbReference type="GO" id="GO:0003677">
    <property type="term" value="F:DNA binding"/>
    <property type="evidence" value="ECO:0007669"/>
    <property type="project" value="UniProtKB-UniRule"/>
</dbReference>
<comment type="similarity">
    <text evidence="1">Belongs to the 'phage' integrase family.</text>
</comment>
<dbReference type="InterPro" id="IPR010998">
    <property type="entry name" value="Integrase_recombinase_N"/>
</dbReference>
<dbReference type="InterPro" id="IPR004107">
    <property type="entry name" value="Integrase_SAM-like_N"/>
</dbReference>
<evidence type="ECO:0000256" key="5">
    <source>
        <dbReference type="PROSITE-ProRule" id="PRU01248"/>
    </source>
</evidence>
<sequence>MKNKPTIEQYLYQEMAKASAANYLHTINHFLKMHPKAKRYNYLDLVEWLAGVRNQDKTVQTAIRELSAIKKYYQYLIWSGQRNDDPSQTLTVKQGGQHQIQFQDLFTSSELELLLNRENRYRDLLDRNKVLLSLLIYQGLTSDEVIRLNVRNIDLDNGLVKVKASPKLRERTLKLQPQQILLFERYITQTRDRMMKRKAVKTSKLILNKLGDPITVEGIFAVTEQLKALFPERKLNPRTIRMSVIANWMNEKKMPLEAVQEMAGHNWPSSTEKYLKVDSNQQRELINRYFPI</sequence>
<keyword evidence="4" id="KW-0233">DNA recombination</keyword>
<dbReference type="EMBL" id="JAAMPU010000090">
    <property type="protein sequence ID" value="NMH26536.1"/>
    <property type="molecule type" value="Genomic_DNA"/>
</dbReference>
<dbReference type="GO" id="GO:0006310">
    <property type="term" value="P:DNA recombination"/>
    <property type="evidence" value="ECO:0007669"/>
    <property type="project" value="UniProtKB-KW"/>
</dbReference>
<keyword evidence="3 5" id="KW-0238">DNA-binding</keyword>
<feature type="domain" description="Tyr recombinase" evidence="6">
    <location>
        <begin position="101"/>
        <end position="287"/>
    </location>
</feature>
<keyword evidence="9" id="KW-1185">Reference proteome</keyword>
<organism evidence="8 9">
    <name type="scientific">Flavobacterium silvaticum</name>
    <dbReference type="NCBI Taxonomy" id="1852020"/>
    <lineage>
        <taxon>Bacteria</taxon>
        <taxon>Pseudomonadati</taxon>
        <taxon>Bacteroidota</taxon>
        <taxon>Flavobacteriia</taxon>
        <taxon>Flavobacteriales</taxon>
        <taxon>Flavobacteriaceae</taxon>
        <taxon>Flavobacterium</taxon>
    </lineage>
</organism>
<evidence type="ECO:0000259" key="6">
    <source>
        <dbReference type="PROSITE" id="PS51898"/>
    </source>
</evidence>
<comment type="caution">
    <text evidence="8">The sequence shown here is derived from an EMBL/GenBank/DDBJ whole genome shotgun (WGS) entry which is preliminary data.</text>
</comment>
<evidence type="ECO:0000259" key="7">
    <source>
        <dbReference type="PROSITE" id="PS51900"/>
    </source>
</evidence>
<evidence type="ECO:0000256" key="3">
    <source>
        <dbReference type="ARBA" id="ARBA00023125"/>
    </source>
</evidence>
<reference evidence="8" key="1">
    <citation type="submission" date="2020-02" db="EMBL/GenBank/DDBJ databases">
        <title>Flavobacterium sp. genome.</title>
        <authorList>
            <person name="Jung H.S."/>
            <person name="Baek J.H."/>
            <person name="Jeon C.O."/>
        </authorList>
    </citation>
    <scope>NUCLEOTIDE SEQUENCE</scope>
    <source>
        <strain evidence="8">SE-s28</strain>
    </source>
</reference>
<dbReference type="InterPro" id="IPR044068">
    <property type="entry name" value="CB"/>
</dbReference>
<dbReference type="Pfam" id="PF02899">
    <property type="entry name" value="Phage_int_SAM_1"/>
    <property type="match status" value="1"/>
</dbReference>
<evidence type="ECO:0000256" key="2">
    <source>
        <dbReference type="ARBA" id="ARBA00022908"/>
    </source>
</evidence>
<accession>A0A972FIF2</accession>
<dbReference type="GO" id="GO:0015074">
    <property type="term" value="P:DNA integration"/>
    <property type="evidence" value="ECO:0007669"/>
    <property type="project" value="UniProtKB-KW"/>
</dbReference>
<dbReference type="Pfam" id="PF00589">
    <property type="entry name" value="Phage_integrase"/>
    <property type="match status" value="1"/>
</dbReference>
<evidence type="ECO:0000313" key="9">
    <source>
        <dbReference type="Proteomes" id="UP000712080"/>
    </source>
</evidence>
<dbReference type="InterPro" id="IPR050090">
    <property type="entry name" value="Tyrosine_recombinase_XerCD"/>
</dbReference>